<feature type="domain" description="HNH nuclease" evidence="1">
    <location>
        <begin position="70"/>
        <end position="120"/>
    </location>
</feature>
<dbReference type="InterPro" id="IPR029471">
    <property type="entry name" value="HNH_5"/>
</dbReference>
<dbReference type="PANTHER" id="PTHR33877">
    <property type="entry name" value="SLL1193 PROTEIN"/>
    <property type="match status" value="1"/>
</dbReference>
<evidence type="ECO:0000259" key="1">
    <source>
        <dbReference type="SMART" id="SM00507"/>
    </source>
</evidence>
<accession>A0A2N3IJI6</accession>
<dbReference type="EMBL" id="NKXO01000006">
    <property type="protein sequence ID" value="PKQ70418.1"/>
    <property type="molecule type" value="Genomic_DNA"/>
</dbReference>
<dbReference type="Gene3D" id="1.10.30.50">
    <property type="match status" value="1"/>
</dbReference>
<dbReference type="RefSeq" id="WP_101357766.1">
    <property type="nucleotide sequence ID" value="NZ_NKXO01000006.1"/>
</dbReference>
<dbReference type="AlphaFoldDB" id="A0A2N3IJI6"/>
<dbReference type="PANTHER" id="PTHR33877:SF2">
    <property type="entry name" value="OS07G0170200 PROTEIN"/>
    <property type="match status" value="1"/>
</dbReference>
<dbReference type="OrthoDB" id="9802901at2"/>
<dbReference type="SMART" id="SM00507">
    <property type="entry name" value="HNHc"/>
    <property type="match status" value="1"/>
</dbReference>
<dbReference type="InterPro" id="IPR003615">
    <property type="entry name" value="HNH_nuc"/>
</dbReference>
<comment type="caution">
    <text evidence="2">The sequence shown here is derived from an EMBL/GenBank/DDBJ whole genome shotgun (WGS) entry which is preliminary data.</text>
</comment>
<protein>
    <submittedName>
        <fullName evidence="2">HNH endonuclease</fullName>
    </submittedName>
</protein>
<organism evidence="2 3">
    <name type="scientific">Raineya orbicola</name>
    <dbReference type="NCBI Taxonomy" id="2016530"/>
    <lineage>
        <taxon>Bacteria</taxon>
        <taxon>Pseudomonadati</taxon>
        <taxon>Bacteroidota</taxon>
        <taxon>Cytophagia</taxon>
        <taxon>Cytophagales</taxon>
        <taxon>Raineyaceae</taxon>
        <taxon>Raineya</taxon>
    </lineage>
</organism>
<dbReference type="CDD" id="cd00085">
    <property type="entry name" value="HNHc"/>
    <property type="match status" value="1"/>
</dbReference>
<dbReference type="Pfam" id="PF14279">
    <property type="entry name" value="HNH_5"/>
    <property type="match status" value="1"/>
</dbReference>
<evidence type="ECO:0000313" key="3">
    <source>
        <dbReference type="Proteomes" id="UP000233387"/>
    </source>
</evidence>
<proteinExistence type="predicted"/>
<dbReference type="GO" id="GO:0004519">
    <property type="term" value="F:endonuclease activity"/>
    <property type="evidence" value="ECO:0007669"/>
    <property type="project" value="UniProtKB-KW"/>
</dbReference>
<keyword evidence="3" id="KW-1185">Reference proteome</keyword>
<name>A0A2N3IJI6_9BACT</name>
<gene>
    <name evidence="2" type="ORF">Rain11_0501</name>
</gene>
<dbReference type="InterPro" id="IPR052892">
    <property type="entry name" value="NA-targeting_endonuclease"/>
</dbReference>
<keyword evidence="2" id="KW-0540">Nuclease</keyword>
<evidence type="ECO:0000313" key="2">
    <source>
        <dbReference type="EMBL" id="PKQ70418.1"/>
    </source>
</evidence>
<keyword evidence="2" id="KW-0378">Hydrolase</keyword>
<reference evidence="2 3" key="1">
    <citation type="submission" date="2017-06" db="EMBL/GenBank/DDBJ databases">
        <title>Raineya orbicola gen. nov., sp. nov. a slightly thermophilic bacterium of the phylum Bacteroidetes and the description of Raineyaceae fam. nov.</title>
        <authorList>
            <person name="Albuquerque L."/>
            <person name="Polonia A.R.M."/>
            <person name="Barroso C."/>
            <person name="Froufe H.J.C."/>
            <person name="Lage O."/>
            <person name="Lobo-Da-Cunha A."/>
            <person name="Egas C."/>
            <person name="Da Costa M.S."/>
        </authorList>
    </citation>
    <scope>NUCLEOTIDE SEQUENCE [LARGE SCALE GENOMIC DNA]</scope>
    <source>
        <strain evidence="2 3">SPSPC-11</strain>
    </source>
</reference>
<sequence>MGKVLILNQDYSALTICSVQKAFILVYLNKADIVSVSSEGEIRTVTRTFPRPSVIRLHKYVSLPYKGVILSRQNIFRRDGHECQYCGATADLTLDHVLPRSRGGKSSWTNLVTACKTCNSKKGDLTPEEAGMPLKRKPIKPSFIMFLRDFSGKIEKEWEMFLGKKNKDETVWNE</sequence>
<keyword evidence="2" id="KW-0255">Endonuclease</keyword>
<dbReference type="Proteomes" id="UP000233387">
    <property type="component" value="Unassembled WGS sequence"/>
</dbReference>